<protein>
    <submittedName>
        <fullName evidence="2">Uncharacterized protein</fullName>
    </submittedName>
</protein>
<evidence type="ECO:0000313" key="2">
    <source>
        <dbReference type="EMBL" id="KPJ05423.1"/>
    </source>
</evidence>
<dbReference type="Proteomes" id="UP000053268">
    <property type="component" value="Unassembled WGS sequence"/>
</dbReference>
<sequence>MFANKLEVTAKHPGGQTPTLKGRDPCVATSSEARARYVQRYLRTTSISRAGQQHALYDLIFPKIQYA</sequence>
<reference evidence="2 3" key="1">
    <citation type="journal article" date="2015" name="Nat. Commun.">
        <title>Outbred genome sequencing and CRISPR/Cas9 gene editing in butterflies.</title>
        <authorList>
            <person name="Li X."/>
            <person name="Fan D."/>
            <person name="Zhang W."/>
            <person name="Liu G."/>
            <person name="Zhang L."/>
            <person name="Zhao L."/>
            <person name="Fang X."/>
            <person name="Chen L."/>
            <person name="Dong Y."/>
            <person name="Chen Y."/>
            <person name="Ding Y."/>
            <person name="Zhao R."/>
            <person name="Feng M."/>
            <person name="Zhu Y."/>
            <person name="Feng Y."/>
            <person name="Jiang X."/>
            <person name="Zhu D."/>
            <person name="Xiang H."/>
            <person name="Feng X."/>
            <person name="Li S."/>
            <person name="Wang J."/>
            <person name="Zhang G."/>
            <person name="Kronforst M.R."/>
            <person name="Wang W."/>
        </authorList>
    </citation>
    <scope>NUCLEOTIDE SEQUENCE [LARGE SCALE GENOMIC DNA]</scope>
    <source>
        <strain evidence="2">Ya'a_city_454_Px</strain>
        <tissue evidence="2">Whole body</tissue>
    </source>
</reference>
<name>A0A194QIP0_PAPXU</name>
<proteinExistence type="predicted"/>
<evidence type="ECO:0000256" key="1">
    <source>
        <dbReference type="SAM" id="MobiDB-lite"/>
    </source>
</evidence>
<dbReference type="EMBL" id="KQ458714">
    <property type="protein sequence ID" value="KPJ05423.1"/>
    <property type="molecule type" value="Genomic_DNA"/>
</dbReference>
<evidence type="ECO:0000313" key="3">
    <source>
        <dbReference type="Proteomes" id="UP000053268"/>
    </source>
</evidence>
<feature type="region of interest" description="Disordered" evidence="1">
    <location>
        <begin position="1"/>
        <end position="26"/>
    </location>
</feature>
<gene>
    <name evidence="2" type="ORF">RR46_02059</name>
</gene>
<organism evidence="2 3">
    <name type="scientific">Papilio xuthus</name>
    <name type="common">Asian swallowtail butterfly</name>
    <dbReference type="NCBI Taxonomy" id="66420"/>
    <lineage>
        <taxon>Eukaryota</taxon>
        <taxon>Metazoa</taxon>
        <taxon>Ecdysozoa</taxon>
        <taxon>Arthropoda</taxon>
        <taxon>Hexapoda</taxon>
        <taxon>Insecta</taxon>
        <taxon>Pterygota</taxon>
        <taxon>Neoptera</taxon>
        <taxon>Endopterygota</taxon>
        <taxon>Lepidoptera</taxon>
        <taxon>Glossata</taxon>
        <taxon>Ditrysia</taxon>
        <taxon>Papilionoidea</taxon>
        <taxon>Papilionidae</taxon>
        <taxon>Papilioninae</taxon>
        <taxon>Papilio</taxon>
    </lineage>
</organism>
<dbReference type="AlphaFoldDB" id="A0A194QIP0"/>
<accession>A0A194QIP0</accession>
<keyword evidence="3" id="KW-1185">Reference proteome</keyword>